<dbReference type="GO" id="GO:0005524">
    <property type="term" value="F:ATP binding"/>
    <property type="evidence" value="ECO:0007669"/>
    <property type="project" value="UniProtKB-KW"/>
</dbReference>
<dbReference type="NCBIfam" id="TIGR00135">
    <property type="entry name" value="gatC"/>
    <property type="match status" value="1"/>
</dbReference>
<keyword evidence="1" id="KW-0648">Protein biosynthesis</keyword>
<feature type="compositionally biased region" description="Basic and acidic residues" evidence="2">
    <location>
        <begin position="88"/>
        <end position="97"/>
    </location>
</feature>
<dbReference type="SUPFAM" id="SSF141000">
    <property type="entry name" value="Glu-tRNAGln amidotransferase C subunit"/>
    <property type="match status" value="1"/>
</dbReference>
<evidence type="ECO:0000313" key="4">
    <source>
        <dbReference type="Proteomes" id="UP000178385"/>
    </source>
</evidence>
<dbReference type="PANTHER" id="PTHR15004">
    <property type="entry name" value="GLUTAMYL-TRNA(GLN) AMIDOTRANSFERASE SUBUNIT C, MITOCHONDRIAL"/>
    <property type="match status" value="1"/>
</dbReference>
<comment type="catalytic activity">
    <reaction evidence="1">
        <text>L-glutamyl-tRNA(Gln) + L-glutamine + ATP + H2O = L-glutaminyl-tRNA(Gln) + L-glutamate + ADP + phosphate + H(+)</text>
        <dbReference type="Rhea" id="RHEA:17521"/>
        <dbReference type="Rhea" id="RHEA-COMP:9681"/>
        <dbReference type="Rhea" id="RHEA-COMP:9684"/>
        <dbReference type="ChEBI" id="CHEBI:15377"/>
        <dbReference type="ChEBI" id="CHEBI:15378"/>
        <dbReference type="ChEBI" id="CHEBI:29985"/>
        <dbReference type="ChEBI" id="CHEBI:30616"/>
        <dbReference type="ChEBI" id="CHEBI:43474"/>
        <dbReference type="ChEBI" id="CHEBI:58359"/>
        <dbReference type="ChEBI" id="CHEBI:78520"/>
        <dbReference type="ChEBI" id="CHEBI:78521"/>
        <dbReference type="ChEBI" id="CHEBI:456216"/>
    </reaction>
</comment>
<dbReference type="Gene3D" id="1.10.20.60">
    <property type="entry name" value="Glu-tRNAGln amidotransferase C subunit, N-terminal domain"/>
    <property type="match status" value="1"/>
</dbReference>
<keyword evidence="1" id="KW-0547">Nucleotide-binding</keyword>
<dbReference type="InterPro" id="IPR003837">
    <property type="entry name" value="GatC"/>
</dbReference>
<evidence type="ECO:0000313" key="3">
    <source>
        <dbReference type="EMBL" id="OGY46379.1"/>
    </source>
</evidence>
<dbReference type="GO" id="GO:0070681">
    <property type="term" value="P:glutaminyl-tRNAGln biosynthesis via transamidation"/>
    <property type="evidence" value="ECO:0007669"/>
    <property type="project" value="TreeGrafter"/>
</dbReference>
<sequence length="97" mass="10946">MKLKSDEINHIAQLARLGLTNEEKERMATQLSAILDYLDQLKEVDTSDINPTAQVTGLENVMRDDEIERIDSETRKGLLDSAPETENDLVKSKAVFE</sequence>
<dbReference type="InterPro" id="IPR036113">
    <property type="entry name" value="Asp/Glu-ADT_sf_sub_c"/>
</dbReference>
<feature type="region of interest" description="Disordered" evidence="2">
    <location>
        <begin position="73"/>
        <end position="97"/>
    </location>
</feature>
<protein>
    <recommendedName>
        <fullName evidence="1">Aspartyl/glutamyl-tRNA(Asn/Gln) amidotransferase subunit C</fullName>
        <shortName evidence="1">Asp/Glu-ADT subunit C</shortName>
        <ecNumber evidence="1">6.3.5.-</ecNumber>
    </recommendedName>
</protein>
<dbReference type="GO" id="GO:0050566">
    <property type="term" value="F:asparaginyl-tRNA synthase (glutamine-hydrolyzing) activity"/>
    <property type="evidence" value="ECO:0007669"/>
    <property type="project" value="RHEA"/>
</dbReference>
<comment type="similarity">
    <text evidence="1">Belongs to the GatC family.</text>
</comment>
<proteinExistence type="inferred from homology"/>
<dbReference type="EC" id="6.3.5.-" evidence="1"/>
<reference evidence="3 4" key="1">
    <citation type="journal article" date="2016" name="Nat. Commun.">
        <title>Thousands of microbial genomes shed light on interconnected biogeochemical processes in an aquifer system.</title>
        <authorList>
            <person name="Anantharaman K."/>
            <person name="Brown C.T."/>
            <person name="Hug L.A."/>
            <person name="Sharon I."/>
            <person name="Castelle C.J."/>
            <person name="Probst A.J."/>
            <person name="Thomas B.C."/>
            <person name="Singh A."/>
            <person name="Wilkins M.J."/>
            <person name="Karaoz U."/>
            <person name="Brodie E.L."/>
            <person name="Williams K.H."/>
            <person name="Hubbard S.S."/>
            <person name="Banfield J.F."/>
        </authorList>
    </citation>
    <scope>NUCLEOTIDE SEQUENCE [LARGE SCALE GENOMIC DNA]</scope>
</reference>
<dbReference type="AlphaFoldDB" id="A0A1G1Y224"/>
<dbReference type="GO" id="GO:0006412">
    <property type="term" value="P:translation"/>
    <property type="evidence" value="ECO:0007669"/>
    <property type="project" value="UniProtKB-UniRule"/>
</dbReference>
<comment type="catalytic activity">
    <reaction evidence="1">
        <text>L-aspartyl-tRNA(Asn) + L-glutamine + ATP + H2O = L-asparaginyl-tRNA(Asn) + L-glutamate + ADP + phosphate + 2 H(+)</text>
        <dbReference type="Rhea" id="RHEA:14513"/>
        <dbReference type="Rhea" id="RHEA-COMP:9674"/>
        <dbReference type="Rhea" id="RHEA-COMP:9677"/>
        <dbReference type="ChEBI" id="CHEBI:15377"/>
        <dbReference type="ChEBI" id="CHEBI:15378"/>
        <dbReference type="ChEBI" id="CHEBI:29985"/>
        <dbReference type="ChEBI" id="CHEBI:30616"/>
        <dbReference type="ChEBI" id="CHEBI:43474"/>
        <dbReference type="ChEBI" id="CHEBI:58359"/>
        <dbReference type="ChEBI" id="CHEBI:78515"/>
        <dbReference type="ChEBI" id="CHEBI:78516"/>
        <dbReference type="ChEBI" id="CHEBI:456216"/>
    </reaction>
</comment>
<evidence type="ECO:0000256" key="2">
    <source>
        <dbReference type="SAM" id="MobiDB-lite"/>
    </source>
</evidence>
<dbReference type="Proteomes" id="UP000178385">
    <property type="component" value="Unassembled WGS sequence"/>
</dbReference>
<evidence type="ECO:0000256" key="1">
    <source>
        <dbReference type="HAMAP-Rule" id="MF_00122"/>
    </source>
</evidence>
<dbReference type="PANTHER" id="PTHR15004:SF0">
    <property type="entry name" value="GLUTAMYL-TRNA(GLN) AMIDOTRANSFERASE SUBUNIT C, MITOCHONDRIAL"/>
    <property type="match status" value="1"/>
</dbReference>
<name>A0A1G1Y224_9BACT</name>
<comment type="caution">
    <text evidence="3">The sequence shown here is derived from an EMBL/GenBank/DDBJ whole genome shotgun (WGS) entry which is preliminary data.</text>
</comment>
<organism evidence="3 4">
    <name type="scientific">Candidatus Buchananbacteria bacterium RIFCSPHIGHO2_01_FULL_47_11b</name>
    <dbReference type="NCBI Taxonomy" id="1797537"/>
    <lineage>
        <taxon>Bacteria</taxon>
        <taxon>Candidatus Buchananiibacteriota</taxon>
    </lineage>
</organism>
<comment type="subunit">
    <text evidence="1">Heterotrimer of A, B and C subunits.</text>
</comment>
<dbReference type="EMBL" id="MHIG01000033">
    <property type="protein sequence ID" value="OGY46379.1"/>
    <property type="molecule type" value="Genomic_DNA"/>
</dbReference>
<keyword evidence="1" id="KW-0436">Ligase</keyword>
<accession>A0A1G1Y224</accession>
<comment type="function">
    <text evidence="1">Allows the formation of correctly charged Asn-tRNA(Asn) or Gln-tRNA(Gln) through the transamidation of misacylated Asp-tRNA(Asn) or Glu-tRNA(Gln) in organisms which lack either or both of asparaginyl-tRNA or glutaminyl-tRNA synthetases. The reaction takes place in the presence of glutamine and ATP through an activated phospho-Asp-tRNA(Asn) or phospho-Glu-tRNA(Gln).</text>
</comment>
<dbReference type="HAMAP" id="MF_00122">
    <property type="entry name" value="GatC"/>
    <property type="match status" value="1"/>
</dbReference>
<gene>
    <name evidence="1" type="primary">gatC</name>
    <name evidence="3" type="ORF">A2840_00750</name>
</gene>
<dbReference type="Pfam" id="PF02686">
    <property type="entry name" value="GatC"/>
    <property type="match status" value="1"/>
</dbReference>
<dbReference type="GO" id="GO:0050567">
    <property type="term" value="F:glutaminyl-tRNA synthase (glutamine-hydrolyzing) activity"/>
    <property type="evidence" value="ECO:0007669"/>
    <property type="project" value="UniProtKB-UniRule"/>
</dbReference>
<dbReference type="GO" id="GO:0006450">
    <property type="term" value="P:regulation of translational fidelity"/>
    <property type="evidence" value="ECO:0007669"/>
    <property type="project" value="InterPro"/>
</dbReference>
<keyword evidence="1" id="KW-0067">ATP-binding</keyword>